<dbReference type="AlphaFoldDB" id="A0A251SVX1"/>
<proteinExistence type="predicted"/>
<dbReference type="Proteomes" id="UP000215914">
    <property type="component" value="Chromosome 13"/>
</dbReference>
<reference evidence="2" key="2">
    <citation type="submission" date="2017-02" db="EMBL/GenBank/DDBJ databases">
        <title>Sunflower complete genome.</title>
        <authorList>
            <person name="Langlade N."/>
            <person name="Munos S."/>
        </authorList>
    </citation>
    <scope>NUCLEOTIDE SEQUENCE [LARGE SCALE GENOMIC DNA]</scope>
    <source>
        <tissue evidence="2">Leaves</tissue>
    </source>
</reference>
<dbReference type="InParanoid" id="A0A251SVX1"/>
<protein>
    <submittedName>
        <fullName evidence="2">Uncharacterized protein</fullName>
    </submittedName>
</protein>
<name>A0A251SVX1_HELAN</name>
<keyword evidence="3" id="KW-1185">Reference proteome</keyword>
<gene>
    <name evidence="2" type="ORF">HannXRQ_Chr13g0419131</name>
    <name evidence="1" type="ORF">HanXRQr2_Chr13g0607561</name>
</gene>
<dbReference type="EMBL" id="CM007902">
    <property type="protein sequence ID" value="OTG02988.1"/>
    <property type="molecule type" value="Genomic_DNA"/>
</dbReference>
<reference evidence="1" key="3">
    <citation type="submission" date="2020-06" db="EMBL/GenBank/DDBJ databases">
        <title>Helianthus annuus Genome sequencing and assembly Release 2.</title>
        <authorList>
            <person name="Gouzy J."/>
            <person name="Langlade N."/>
            <person name="Munos S."/>
        </authorList>
    </citation>
    <scope>NUCLEOTIDE SEQUENCE</scope>
    <source>
        <tissue evidence="1">Leaves</tissue>
    </source>
</reference>
<evidence type="ECO:0000313" key="2">
    <source>
        <dbReference type="EMBL" id="OTG02988.1"/>
    </source>
</evidence>
<sequence length="60" mass="6780">MRWEGKIGIWRGQNRLEMSPKWSNDRFLMARTFTTVKTGFSLVGSGTSLGVKPFRVGFGV</sequence>
<evidence type="ECO:0000313" key="1">
    <source>
        <dbReference type="EMBL" id="KAF5775036.1"/>
    </source>
</evidence>
<dbReference type="Gramene" id="mRNA:HanXRQr2_Chr13g0607561">
    <property type="protein sequence ID" value="CDS:HanXRQr2_Chr13g0607561.1"/>
    <property type="gene ID" value="HanXRQr2_Chr13g0607561"/>
</dbReference>
<evidence type="ECO:0000313" key="3">
    <source>
        <dbReference type="Proteomes" id="UP000215914"/>
    </source>
</evidence>
<accession>A0A251SVX1</accession>
<organism evidence="2 3">
    <name type="scientific">Helianthus annuus</name>
    <name type="common">Common sunflower</name>
    <dbReference type="NCBI Taxonomy" id="4232"/>
    <lineage>
        <taxon>Eukaryota</taxon>
        <taxon>Viridiplantae</taxon>
        <taxon>Streptophyta</taxon>
        <taxon>Embryophyta</taxon>
        <taxon>Tracheophyta</taxon>
        <taxon>Spermatophyta</taxon>
        <taxon>Magnoliopsida</taxon>
        <taxon>eudicotyledons</taxon>
        <taxon>Gunneridae</taxon>
        <taxon>Pentapetalae</taxon>
        <taxon>asterids</taxon>
        <taxon>campanulids</taxon>
        <taxon>Asterales</taxon>
        <taxon>Asteraceae</taxon>
        <taxon>Asteroideae</taxon>
        <taxon>Heliantheae alliance</taxon>
        <taxon>Heliantheae</taxon>
        <taxon>Helianthus</taxon>
    </lineage>
</organism>
<reference evidence="1 3" key="1">
    <citation type="journal article" date="2017" name="Nature">
        <title>The sunflower genome provides insights into oil metabolism, flowering and Asterid evolution.</title>
        <authorList>
            <person name="Badouin H."/>
            <person name="Gouzy J."/>
            <person name="Grassa C.J."/>
            <person name="Murat F."/>
            <person name="Staton S.E."/>
            <person name="Cottret L."/>
            <person name="Lelandais-Briere C."/>
            <person name="Owens G.L."/>
            <person name="Carrere S."/>
            <person name="Mayjonade B."/>
            <person name="Legrand L."/>
            <person name="Gill N."/>
            <person name="Kane N.C."/>
            <person name="Bowers J.E."/>
            <person name="Hubner S."/>
            <person name="Bellec A."/>
            <person name="Berard A."/>
            <person name="Berges H."/>
            <person name="Blanchet N."/>
            <person name="Boniface M.C."/>
            <person name="Brunel D."/>
            <person name="Catrice O."/>
            <person name="Chaidir N."/>
            <person name="Claudel C."/>
            <person name="Donnadieu C."/>
            <person name="Faraut T."/>
            <person name="Fievet G."/>
            <person name="Helmstetter N."/>
            <person name="King M."/>
            <person name="Knapp S.J."/>
            <person name="Lai Z."/>
            <person name="Le Paslier M.C."/>
            <person name="Lippi Y."/>
            <person name="Lorenzon L."/>
            <person name="Mandel J.R."/>
            <person name="Marage G."/>
            <person name="Marchand G."/>
            <person name="Marquand E."/>
            <person name="Bret-Mestries E."/>
            <person name="Morien E."/>
            <person name="Nambeesan S."/>
            <person name="Nguyen T."/>
            <person name="Pegot-Espagnet P."/>
            <person name="Pouilly N."/>
            <person name="Raftis F."/>
            <person name="Sallet E."/>
            <person name="Schiex T."/>
            <person name="Thomas J."/>
            <person name="Vandecasteele C."/>
            <person name="Vares D."/>
            <person name="Vear F."/>
            <person name="Vautrin S."/>
            <person name="Crespi M."/>
            <person name="Mangin B."/>
            <person name="Burke J.M."/>
            <person name="Salse J."/>
            <person name="Munos S."/>
            <person name="Vincourt P."/>
            <person name="Rieseberg L.H."/>
            <person name="Langlade N.B."/>
        </authorList>
    </citation>
    <scope>NUCLEOTIDE SEQUENCE [LARGE SCALE GENOMIC DNA]</scope>
    <source>
        <strain evidence="3">cv. SF193</strain>
        <tissue evidence="1">Leaves</tissue>
    </source>
</reference>
<dbReference type="EMBL" id="MNCJ02000328">
    <property type="protein sequence ID" value="KAF5775036.1"/>
    <property type="molecule type" value="Genomic_DNA"/>
</dbReference>